<organism evidence="1">
    <name type="scientific">Zea mays</name>
    <name type="common">Maize</name>
    <dbReference type="NCBI Taxonomy" id="4577"/>
    <lineage>
        <taxon>Eukaryota</taxon>
        <taxon>Viridiplantae</taxon>
        <taxon>Streptophyta</taxon>
        <taxon>Embryophyta</taxon>
        <taxon>Tracheophyta</taxon>
        <taxon>Spermatophyta</taxon>
        <taxon>Magnoliopsida</taxon>
        <taxon>Liliopsida</taxon>
        <taxon>Poales</taxon>
        <taxon>Poaceae</taxon>
        <taxon>PACMAD clade</taxon>
        <taxon>Panicoideae</taxon>
        <taxon>Andropogonodae</taxon>
        <taxon>Andropogoneae</taxon>
        <taxon>Tripsacinae</taxon>
        <taxon>Zea</taxon>
    </lineage>
</organism>
<accession>B6UG53</accession>
<proteinExistence type="evidence at transcript level"/>
<reference evidence="1" key="1">
    <citation type="journal article" date="2009" name="Plant Mol. Biol.">
        <title>Insights into corn genes derived from large-scale cDNA sequencing.</title>
        <authorList>
            <person name="Alexandrov N.N."/>
            <person name="Brover V.V."/>
            <person name="Freidin S."/>
            <person name="Troukhan M.E."/>
            <person name="Tatarinova T.V."/>
            <person name="Zhang H."/>
            <person name="Swaller T.J."/>
            <person name="Lu Y.P."/>
            <person name="Bouck J."/>
            <person name="Flavell R.B."/>
            <person name="Feldmann K.A."/>
        </authorList>
    </citation>
    <scope>NUCLEOTIDE SEQUENCE</scope>
</reference>
<protein>
    <submittedName>
        <fullName evidence="1">Uncharacterized protein</fullName>
    </submittedName>
</protein>
<dbReference type="EMBL" id="EU976218">
    <property type="protein sequence ID" value="ACG48336.1"/>
    <property type="molecule type" value="mRNA"/>
</dbReference>
<name>B6UG53_MAIZE</name>
<sequence>MEDSNLFPVTCRGRHRRRRRLQERALKRARGKLNLRREVGRLRNDDMLISSDKKKKSIENLDSWQQRCEFFNA</sequence>
<evidence type="ECO:0000313" key="1">
    <source>
        <dbReference type="EMBL" id="ACG48336.1"/>
    </source>
</evidence>
<dbReference type="AlphaFoldDB" id="B6UG53"/>